<gene>
    <name evidence="1" type="ORF">CAPSK01_004569</name>
</gene>
<dbReference type="Proteomes" id="UP000019812">
    <property type="component" value="Unassembled WGS sequence"/>
</dbReference>
<comment type="caution">
    <text evidence="1">The sequence shown here is derived from an EMBL/GenBank/DDBJ whole genome shotgun (WGS) entry which is preliminary data.</text>
</comment>
<protein>
    <submittedName>
        <fullName evidence="1">Uncharacterized protein</fullName>
    </submittedName>
</protein>
<name>A0A084XUQ6_9PROT</name>
<reference evidence="1 2" key="1">
    <citation type="submission" date="2014-07" db="EMBL/GenBank/DDBJ databases">
        <title>Expanding our view of genomic diversity in Candidatus Accumulibacter clades.</title>
        <authorList>
            <person name="Skennerton C.T."/>
            <person name="Barr J.J."/>
            <person name="Slater F.R."/>
            <person name="Bond P.L."/>
            <person name="Tyson G.W."/>
        </authorList>
    </citation>
    <scope>NUCLEOTIDE SEQUENCE [LARGE SCALE GENOMIC DNA]</scope>
    <source>
        <strain evidence="2">SK-01</strain>
    </source>
</reference>
<dbReference type="AlphaFoldDB" id="A0A084XUQ6"/>
<sequence length="35" mass="3918">MDLAYRAQVALRELRQLCGDDADFGPDAAEHELDI</sequence>
<dbReference type="EMBL" id="JDSS02000049">
    <property type="protein sequence ID" value="KFB66200.1"/>
    <property type="molecule type" value="Genomic_DNA"/>
</dbReference>
<organism evidence="1 2">
    <name type="scientific">Candidatus Accumulibacter vicinus</name>
    <dbReference type="NCBI Taxonomy" id="2954382"/>
    <lineage>
        <taxon>Bacteria</taxon>
        <taxon>Pseudomonadati</taxon>
        <taxon>Pseudomonadota</taxon>
        <taxon>Betaproteobacteria</taxon>
        <taxon>Candidatus Accumulibacter</taxon>
    </lineage>
</organism>
<accession>A0A084XUQ6</accession>
<evidence type="ECO:0000313" key="1">
    <source>
        <dbReference type="EMBL" id="KFB66200.1"/>
    </source>
</evidence>
<proteinExistence type="predicted"/>
<evidence type="ECO:0000313" key="2">
    <source>
        <dbReference type="Proteomes" id="UP000019812"/>
    </source>
</evidence>